<keyword evidence="6 7" id="KW-0066">ATP synthesis</keyword>
<comment type="function">
    <text evidence="7">This protein is part of the stalk that links CF(0) to CF(1). It either transmits conformational changes from CF(0) to CF(1) or is implicated in proton conduction.</text>
</comment>
<keyword evidence="5 7" id="KW-0472">Membrane</keyword>
<dbReference type="Gene3D" id="1.10.520.20">
    <property type="entry name" value="N-terminal domain of the delta subunit of the F1F0-ATP synthase"/>
    <property type="match status" value="1"/>
</dbReference>
<evidence type="ECO:0000256" key="5">
    <source>
        <dbReference type="ARBA" id="ARBA00023136"/>
    </source>
</evidence>
<evidence type="ECO:0000313" key="8">
    <source>
        <dbReference type="EMBL" id="BDG03505.1"/>
    </source>
</evidence>
<evidence type="ECO:0000256" key="3">
    <source>
        <dbReference type="ARBA" id="ARBA00022781"/>
    </source>
</evidence>
<reference evidence="9" key="1">
    <citation type="journal article" date="2022" name="Int. J. Syst. Evol. Microbiol.">
        <title>Anaeromyxobacter oryzae sp. nov., Anaeromyxobacter diazotrophicus sp. nov. and Anaeromyxobacter paludicola sp. nov., isolated from paddy soils.</title>
        <authorList>
            <person name="Itoh H."/>
            <person name="Xu Z."/>
            <person name="Mise K."/>
            <person name="Masuda Y."/>
            <person name="Ushijima N."/>
            <person name="Hayakawa C."/>
            <person name="Shiratori Y."/>
            <person name="Senoo K."/>
        </authorList>
    </citation>
    <scope>NUCLEOTIDE SEQUENCE [LARGE SCALE GENOMIC DNA]</scope>
    <source>
        <strain evidence="9">Red232</strain>
    </source>
</reference>
<accession>A0ABN6MT77</accession>
<evidence type="ECO:0000256" key="4">
    <source>
        <dbReference type="ARBA" id="ARBA00023065"/>
    </source>
</evidence>
<keyword evidence="4 7" id="KW-0406">Ion transport</keyword>
<dbReference type="Pfam" id="PF00213">
    <property type="entry name" value="OSCP"/>
    <property type="match status" value="1"/>
</dbReference>
<comment type="similarity">
    <text evidence="7">Belongs to the ATPase delta chain family.</text>
</comment>
<evidence type="ECO:0000313" key="9">
    <source>
        <dbReference type="Proteomes" id="UP001162891"/>
    </source>
</evidence>
<dbReference type="NCBIfam" id="TIGR01145">
    <property type="entry name" value="ATP_synt_delta"/>
    <property type="match status" value="1"/>
</dbReference>
<dbReference type="HAMAP" id="MF_01416">
    <property type="entry name" value="ATP_synth_delta_bact"/>
    <property type="match status" value="1"/>
</dbReference>
<dbReference type="PRINTS" id="PR00125">
    <property type="entry name" value="ATPASEDELTA"/>
</dbReference>
<dbReference type="PANTHER" id="PTHR11910">
    <property type="entry name" value="ATP SYNTHASE DELTA CHAIN"/>
    <property type="match status" value="1"/>
</dbReference>
<evidence type="ECO:0000256" key="2">
    <source>
        <dbReference type="ARBA" id="ARBA00022448"/>
    </source>
</evidence>
<dbReference type="RefSeq" id="WP_248361573.1">
    <property type="nucleotide sequence ID" value="NZ_AP025591.1"/>
</dbReference>
<dbReference type="SUPFAM" id="SSF47928">
    <property type="entry name" value="N-terminal domain of the delta subunit of the F1F0-ATP synthase"/>
    <property type="match status" value="1"/>
</dbReference>
<keyword evidence="3 7" id="KW-0375">Hydrogen ion transport</keyword>
<evidence type="ECO:0000256" key="7">
    <source>
        <dbReference type="HAMAP-Rule" id="MF_01416"/>
    </source>
</evidence>
<sequence length="179" mass="19413">MIMGSIARRYAKALFALAVEMGRVEPWSDALLALKQAVESSPDLRDVLSNPVYSREQRRAIVEKLASALRLDAEPSNLLFLLGDRNRLAYLSGVVDAFRELADQQLGRVRAKVTSAVPLDVGTAQAIADKLSQATKAKVLLDRAVDPALLGGAVAQVGSLVYDGSVRTQLEDLRKTLKQ</sequence>
<keyword evidence="7" id="KW-0139">CF(1)</keyword>
<gene>
    <name evidence="7 8" type="primary">atpH</name>
    <name evidence="8" type="ORF">AMOR_25010</name>
</gene>
<protein>
    <recommendedName>
        <fullName evidence="7">ATP synthase subunit delta</fullName>
    </recommendedName>
    <alternativeName>
        <fullName evidence="7">ATP synthase F(1) sector subunit delta</fullName>
    </alternativeName>
    <alternativeName>
        <fullName evidence="7">F-type ATPase subunit delta</fullName>
        <shortName evidence="7">F-ATPase subunit delta</shortName>
    </alternativeName>
</protein>
<dbReference type="InterPro" id="IPR026015">
    <property type="entry name" value="ATP_synth_OSCP/delta_N_sf"/>
</dbReference>
<dbReference type="NCBIfam" id="NF004402">
    <property type="entry name" value="PRK05758.2-2"/>
    <property type="match status" value="1"/>
</dbReference>
<comment type="function">
    <text evidence="7">F(1)F(0) ATP synthase produces ATP from ADP in the presence of a proton or sodium gradient. F-type ATPases consist of two structural domains, F(1) containing the extramembraneous catalytic core and F(0) containing the membrane proton channel, linked together by a central stalk and a peripheral stalk. During catalysis, ATP synthesis in the catalytic domain of F(1) is coupled via a rotary mechanism of the central stalk subunits to proton translocation.</text>
</comment>
<keyword evidence="9" id="KW-1185">Reference proteome</keyword>
<name>A0ABN6MT77_9BACT</name>
<keyword evidence="7" id="KW-1003">Cell membrane</keyword>
<dbReference type="EMBL" id="AP025591">
    <property type="protein sequence ID" value="BDG03505.1"/>
    <property type="molecule type" value="Genomic_DNA"/>
</dbReference>
<organism evidence="8 9">
    <name type="scientific">Anaeromyxobacter oryzae</name>
    <dbReference type="NCBI Taxonomy" id="2918170"/>
    <lineage>
        <taxon>Bacteria</taxon>
        <taxon>Pseudomonadati</taxon>
        <taxon>Myxococcota</taxon>
        <taxon>Myxococcia</taxon>
        <taxon>Myxococcales</taxon>
        <taxon>Cystobacterineae</taxon>
        <taxon>Anaeromyxobacteraceae</taxon>
        <taxon>Anaeromyxobacter</taxon>
    </lineage>
</organism>
<dbReference type="InterPro" id="IPR000711">
    <property type="entry name" value="ATPase_OSCP/dsu"/>
</dbReference>
<evidence type="ECO:0000256" key="6">
    <source>
        <dbReference type="ARBA" id="ARBA00023310"/>
    </source>
</evidence>
<comment type="subcellular location">
    <subcellularLocation>
        <location evidence="7">Cell membrane</location>
        <topology evidence="7">Peripheral membrane protein</topology>
    </subcellularLocation>
    <subcellularLocation>
        <location evidence="1">Membrane</location>
    </subcellularLocation>
</comment>
<keyword evidence="2 7" id="KW-0813">Transport</keyword>
<dbReference type="Proteomes" id="UP001162891">
    <property type="component" value="Chromosome"/>
</dbReference>
<proteinExistence type="inferred from homology"/>
<evidence type="ECO:0000256" key="1">
    <source>
        <dbReference type="ARBA" id="ARBA00004370"/>
    </source>
</evidence>